<dbReference type="SFLD" id="SFLDS00052">
    <property type="entry name" value="Ferric_Reductase_Domain"/>
    <property type="match status" value="1"/>
</dbReference>
<dbReference type="OrthoDB" id="4494341at2759"/>
<dbReference type="PROSITE" id="PS51384">
    <property type="entry name" value="FAD_FR"/>
    <property type="match status" value="1"/>
</dbReference>
<dbReference type="InterPro" id="IPR051410">
    <property type="entry name" value="Ferric/Cupric_Reductase"/>
</dbReference>
<keyword evidence="7" id="KW-0560">Oxidoreductase</keyword>
<keyword evidence="3" id="KW-0813">Transport</keyword>
<dbReference type="EMBL" id="SRRM01000005">
    <property type="protein sequence ID" value="TKY89359.1"/>
    <property type="molecule type" value="Genomic_DNA"/>
</dbReference>
<dbReference type="RefSeq" id="XP_029741344.1">
    <property type="nucleotide sequence ID" value="XM_029882489.1"/>
</dbReference>
<evidence type="ECO:0000256" key="1">
    <source>
        <dbReference type="ARBA" id="ARBA00004141"/>
    </source>
</evidence>
<dbReference type="KEGG" id="sgra:EX895_001890"/>
<dbReference type="InterPro" id="IPR039261">
    <property type="entry name" value="FNR_nucleotide-bd"/>
</dbReference>
<dbReference type="AlphaFoldDB" id="A0A4V6EU59"/>
<evidence type="ECO:0000256" key="11">
    <source>
        <dbReference type="SAM" id="Phobius"/>
    </source>
</evidence>
<evidence type="ECO:0000256" key="9">
    <source>
        <dbReference type="ARBA" id="ARBA00023136"/>
    </source>
</evidence>
<dbReference type="InterPro" id="IPR017927">
    <property type="entry name" value="FAD-bd_FR_type"/>
</dbReference>
<gene>
    <name evidence="13" type="ORF">EX895_001890</name>
</gene>
<keyword evidence="5" id="KW-0249">Electron transport</keyword>
<dbReference type="Proteomes" id="UP000306050">
    <property type="component" value="Chromosome SGRAM_12"/>
</dbReference>
<dbReference type="Gene3D" id="3.40.50.80">
    <property type="entry name" value="Nucleotide-binding domain of ferredoxin-NADP reductase (FNR) module"/>
    <property type="match status" value="1"/>
</dbReference>
<dbReference type="InterPro" id="IPR013112">
    <property type="entry name" value="FAD-bd_8"/>
</dbReference>
<keyword evidence="10" id="KW-0325">Glycoprotein</keyword>
<feature type="transmembrane region" description="Helical" evidence="11">
    <location>
        <begin position="267"/>
        <end position="287"/>
    </location>
</feature>
<dbReference type="GO" id="GO:0000293">
    <property type="term" value="F:ferric-chelate reductase activity"/>
    <property type="evidence" value="ECO:0007669"/>
    <property type="project" value="UniProtKB-ARBA"/>
</dbReference>
<evidence type="ECO:0000256" key="8">
    <source>
        <dbReference type="ARBA" id="ARBA00023065"/>
    </source>
</evidence>
<feature type="transmembrane region" description="Helical" evidence="11">
    <location>
        <begin position="47"/>
        <end position="70"/>
    </location>
</feature>
<evidence type="ECO:0000256" key="5">
    <source>
        <dbReference type="ARBA" id="ARBA00022982"/>
    </source>
</evidence>
<dbReference type="SUPFAM" id="SSF52343">
    <property type="entry name" value="Ferredoxin reductase-like, C-terminal NADP-linked domain"/>
    <property type="match status" value="1"/>
</dbReference>
<evidence type="ECO:0000256" key="2">
    <source>
        <dbReference type="ARBA" id="ARBA00006278"/>
    </source>
</evidence>
<dbReference type="InterPro" id="IPR013130">
    <property type="entry name" value="Fe3_Rdtase_TM_dom"/>
</dbReference>
<evidence type="ECO:0000256" key="7">
    <source>
        <dbReference type="ARBA" id="ARBA00023002"/>
    </source>
</evidence>
<organism evidence="13 14">
    <name type="scientific">Sporisorium graminicola</name>
    <dbReference type="NCBI Taxonomy" id="280036"/>
    <lineage>
        <taxon>Eukaryota</taxon>
        <taxon>Fungi</taxon>
        <taxon>Dikarya</taxon>
        <taxon>Basidiomycota</taxon>
        <taxon>Ustilaginomycotina</taxon>
        <taxon>Ustilaginomycetes</taxon>
        <taxon>Ustilaginales</taxon>
        <taxon>Ustilaginaceae</taxon>
        <taxon>Sporisorium</taxon>
    </lineage>
</organism>
<reference evidence="13 14" key="1">
    <citation type="submission" date="2019-05" db="EMBL/GenBank/DDBJ databases">
        <title>Sporisorium graminicola CBS 10092 draft sequencing and annotation.</title>
        <authorList>
            <person name="Solano-Gonzalez S."/>
            <person name="Caddick M.X."/>
            <person name="Darby A."/>
        </authorList>
    </citation>
    <scope>NUCLEOTIDE SEQUENCE [LARGE SCALE GENOMIC DNA]</scope>
    <source>
        <strain evidence="13 14">CBS 10092</strain>
    </source>
</reference>
<comment type="subcellular location">
    <subcellularLocation>
        <location evidence="1">Membrane</location>
        <topology evidence="1">Multi-pass membrane protein</topology>
    </subcellularLocation>
</comment>
<keyword evidence="4 11" id="KW-0812">Transmembrane</keyword>
<evidence type="ECO:0000313" key="13">
    <source>
        <dbReference type="EMBL" id="TKY89359.1"/>
    </source>
</evidence>
<evidence type="ECO:0000256" key="4">
    <source>
        <dbReference type="ARBA" id="ARBA00022692"/>
    </source>
</evidence>
<evidence type="ECO:0000256" key="6">
    <source>
        <dbReference type="ARBA" id="ARBA00022989"/>
    </source>
</evidence>
<dbReference type="Pfam" id="PF01794">
    <property type="entry name" value="Ferric_reduct"/>
    <property type="match status" value="1"/>
</dbReference>
<dbReference type="GO" id="GO:0005886">
    <property type="term" value="C:plasma membrane"/>
    <property type="evidence" value="ECO:0007669"/>
    <property type="project" value="TreeGrafter"/>
</dbReference>
<comment type="similarity">
    <text evidence="2">Belongs to the ferric reductase (FRE) family.</text>
</comment>
<keyword evidence="8" id="KW-0406">Ion transport</keyword>
<dbReference type="GO" id="GO:0006826">
    <property type="term" value="P:iron ion transport"/>
    <property type="evidence" value="ECO:0007669"/>
    <property type="project" value="TreeGrafter"/>
</dbReference>
<keyword evidence="6 11" id="KW-1133">Transmembrane helix</keyword>
<evidence type="ECO:0000313" key="14">
    <source>
        <dbReference type="Proteomes" id="UP000306050"/>
    </source>
</evidence>
<keyword evidence="14" id="KW-1185">Reference proteome</keyword>
<evidence type="ECO:0000256" key="3">
    <source>
        <dbReference type="ARBA" id="ARBA00022448"/>
    </source>
</evidence>
<keyword evidence="9 11" id="KW-0472">Membrane</keyword>
<dbReference type="PANTHER" id="PTHR32361">
    <property type="entry name" value="FERRIC/CUPRIC REDUCTASE TRANSMEMBRANE COMPONENT"/>
    <property type="match status" value="1"/>
</dbReference>
<protein>
    <recommendedName>
        <fullName evidence="12">FAD-binding FR-type domain-containing protein</fullName>
    </recommendedName>
</protein>
<dbReference type="PANTHER" id="PTHR32361:SF9">
    <property type="entry name" value="FERRIC REDUCTASE TRANSMEMBRANE COMPONENT 3-RELATED"/>
    <property type="match status" value="1"/>
</dbReference>
<evidence type="ECO:0000256" key="10">
    <source>
        <dbReference type="ARBA" id="ARBA00023180"/>
    </source>
</evidence>
<feature type="transmembrane region" description="Helical" evidence="11">
    <location>
        <begin position="238"/>
        <end position="260"/>
    </location>
</feature>
<dbReference type="Pfam" id="PF08030">
    <property type="entry name" value="NAD_binding_6"/>
    <property type="match status" value="1"/>
</dbReference>
<dbReference type="SFLD" id="SFLDG01168">
    <property type="entry name" value="Ferric_reductase_subgroup_(FRE"/>
    <property type="match status" value="1"/>
</dbReference>
<comment type="caution">
    <text evidence="13">The sequence shown here is derived from an EMBL/GenBank/DDBJ whole genome shotgun (WGS) entry which is preliminary data.</text>
</comment>
<dbReference type="CDD" id="cd06186">
    <property type="entry name" value="NOX_Duox_like_FAD_NADP"/>
    <property type="match status" value="1"/>
</dbReference>
<dbReference type="GO" id="GO:0015677">
    <property type="term" value="P:copper ion import"/>
    <property type="evidence" value="ECO:0007669"/>
    <property type="project" value="TreeGrafter"/>
</dbReference>
<proteinExistence type="inferred from homology"/>
<dbReference type="GeneID" id="40724785"/>
<name>A0A4V6EU59_9BASI</name>
<dbReference type="GO" id="GO:0006879">
    <property type="term" value="P:intracellular iron ion homeostasis"/>
    <property type="evidence" value="ECO:0007669"/>
    <property type="project" value="TreeGrafter"/>
</dbReference>
<accession>A0A4V6EU59</accession>
<feature type="domain" description="FAD-binding FR-type" evidence="12">
    <location>
        <begin position="336"/>
        <end position="482"/>
    </location>
</feature>
<dbReference type="Pfam" id="PF08022">
    <property type="entry name" value="FAD_binding_8"/>
    <property type="match status" value="1"/>
</dbReference>
<dbReference type="InterPro" id="IPR013121">
    <property type="entry name" value="Fe_red_NAD-bd_6"/>
</dbReference>
<sequence length="713" mass="78581">MIPNPWTMGAESLEYINGLPPDQQQPALLSLDSYYYNSMKVPCITSFVVYGLFVILILATAFNNLLAWSCPSAHIRTKQRLRVLRAYVWEHPLVQRKHASVVSLPGLRWLTLQLPLRGEGIIVLALCLINFLPLVAFYQLLEPIPGSDTISSKSDQILRGLADRSGLLGTAQLPLLILMASKRTPLAIVSGLGPNSLMLYHRWISRWFWIHIFIHSVAYTVIYKQQPDGISGMLKETYIRWGVVGTAMGSGLVFLSLRALRQRHYEVFVMFHIVMAFFAILGTYFHIALIEYGPYGAFKVMTELAAIMWAFDRVVRLAVRFYLSFSLASRSDRSASTKKGLTVIECAQGQIRAFGINSNYVRLRISVPVNKLRFVDQPRQQSLFGGVGAGDDIRVTIPRLQWVGEHPFTVFAVGLNKEDPSQGYIELLIKAAGGLTRKLANQMITSTATDGQDKDVELAGSPAEPKSLAMLIEGPFGRVPEIHESTTDLVLVAGGIAITFCWPLFVAAFKSSLKASNASKLATCKLVWIVRQESTLTLLEEAFDELVKHVQVEQGNKHCQFALDIYVTSTASSPLVGSAAASIKDKGALESPQCQQGSISRTGSELPDDVAELPTLAHTEAATRGEKGQVCLFSDGVEGDLIKTHRFSGGRPQILSATLFGHLDQEALARQPGQNLTVAFCGPSSLCDDVRHETVSLLKKGIQVELVEECFTW</sequence>
<evidence type="ECO:0000259" key="12">
    <source>
        <dbReference type="PROSITE" id="PS51384"/>
    </source>
</evidence>
<feature type="transmembrane region" description="Helical" evidence="11">
    <location>
        <begin position="207"/>
        <end position="226"/>
    </location>
</feature>